<feature type="compositionally biased region" description="Low complexity" evidence="1">
    <location>
        <begin position="36"/>
        <end position="51"/>
    </location>
</feature>
<feature type="region of interest" description="Disordered" evidence="1">
    <location>
        <begin position="1"/>
        <end position="63"/>
    </location>
</feature>
<gene>
    <name evidence="2" type="ORF">A4U43_C04F2230</name>
</gene>
<keyword evidence="3" id="KW-1185">Reference proteome</keyword>
<proteinExistence type="predicted"/>
<organism evidence="2 3">
    <name type="scientific">Asparagus officinalis</name>
    <name type="common">Garden asparagus</name>
    <dbReference type="NCBI Taxonomy" id="4686"/>
    <lineage>
        <taxon>Eukaryota</taxon>
        <taxon>Viridiplantae</taxon>
        <taxon>Streptophyta</taxon>
        <taxon>Embryophyta</taxon>
        <taxon>Tracheophyta</taxon>
        <taxon>Spermatophyta</taxon>
        <taxon>Magnoliopsida</taxon>
        <taxon>Liliopsida</taxon>
        <taxon>Asparagales</taxon>
        <taxon>Asparagaceae</taxon>
        <taxon>Asparagoideae</taxon>
        <taxon>Asparagus</taxon>
    </lineage>
</organism>
<evidence type="ECO:0000313" key="2">
    <source>
        <dbReference type="EMBL" id="ONK70856.1"/>
    </source>
</evidence>
<protein>
    <submittedName>
        <fullName evidence="2">Uncharacterized protein</fullName>
    </submittedName>
</protein>
<evidence type="ECO:0000313" key="3">
    <source>
        <dbReference type="Proteomes" id="UP000243459"/>
    </source>
</evidence>
<dbReference type="EMBL" id="CM007384">
    <property type="protein sequence ID" value="ONK70856.1"/>
    <property type="molecule type" value="Genomic_DNA"/>
</dbReference>
<reference evidence="3" key="1">
    <citation type="journal article" date="2017" name="Nat. Commun.">
        <title>The asparagus genome sheds light on the origin and evolution of a young Y chromosome.</title>
        <authorList>
            <person name="Harkess A."/>
            <person name="Zhou J."/>
            <person name="Xu C."/>
            <person name="Bowers J.E."/>
            <person name="Van der Hulst R."/>
            <person name="Ayyampalayam S."/>
            <person name="Mercati F."/>
            <person name="Riccardi P."/>
            <person name="McKain M.R."/>
            <person name="Kakrana A."/>
            <person name="Tang H."/>
            <person name="Ray J."/>
            <person name="Groenendijk J."/>
            <person name="Arikit S."/>
            <person name="Mathioni S.M."/>
            <person name="Nakano M."/>
            <person name="Shan H."/>
            <person name="Telgmann-Rauber A."/>
            <person name="Kanno A."/>
            <person name="Yue Z."/>
            <person name="Chen H."/>
            <person name="Li W."/>
            <person name="Chen Y."/>
            <person name="Xu X."/>
            <person name="Zhang Y."/>
            <person name="Luo S."/>
            <person name="Chen H."/>
            <person name="Gao J."/>
            <person name="Mao Z."/>
            <person name="Pires J.C."/>
            <person name="Luo M."/>
            <person name="Kudrna D."/>
            <person name="Wing R.A."/>
            <person name="Meyers B.C."/>
            <person name="Yi K."/>
            <person name="Kong H."/>
            <person name="Lavrijsen P."/>
            <person name="Sunseri F."/>
            <person name="Falavigna A."/>
            <person name="Ye Y."/>
            <person name="Leebens-Mack J.H."/>
            <person name="Chen G."/>
        </authorList>
    </citation>
    <scope>NUCLEOTIDE SEQUENCE [LARGE SCALE GENOMIC DNA]</scope>
    <source>
        <strain evidence="3">cv. DH0086</strain>
    </source>
</reference>
<dbReference type="Gramene" id="ONK70856">
    <property type="protein sequence ID" value="ONK70856"/>
    <property type="gene ID" value="A4U43_C04F2230"/>
</dbReference>
<name>A0A5P1EXQ5_ASPOF</name>
<accession>A0A5P1EXQ5</accession>
<dbReference type="AlphaFoldDB" id="A0A5P1EXQ5"/>
<evidence type="ECO:0000256" key="1">
    <source>
        <dbReference type="SAM" id="MobiDB-lite"/>
    </source>
</evidence>
<sequence length="75" mass="7724">MSNTQNQFNAGHARGVGAAQADQLMGSADSLQAHRSGAAQSAQESKEQAAGFLQQVPTNAPALSNNYTSAFAFVV</sequence>
<dbReference type="Proteomes" id="UP000243459">
    <property type="component" value="Chromosome 4"/>
</dbReference>